<dbReference type="eggNOG" id="COG4252">
    <property type="taxonomic scope" value="Bacteria"/>
</dbReference>
<keyword evidence="4" id="KW-0597">Phosphoprotein</keyword>
<dbReference type="RefSeq" id="WP_025513360.1">
    <property type="nucleotide sequence ID" value="NZ_CP016340.1"/>
</dbReference>
<keyword evidence="6" id="KW-0418">Kinase</keyword>
<evidence type="ECO:0000259" key="8">
    <source>
        <dbReference type="PROSITE" id="PS50109"/>
    </source>
</evidence>
<dbReference type="InterPro" id="IPR004358">
    <property type="entry name" value="Sig_transdc_His_kin-like_C"/>
</dbReference>
<evidence type="ECO:0000256" key="2">
    <source>
        <dbReference type="ARBA" id="ARBA00004429"/>
    </source>
</evidence>
<feature type="domain" description="PAC" evidence="9">
    <location>
        <begin position="502"/>
        <end position="552"/>
    </location>
</feature>
<evidence type="ECO:0000256" key="3">
    <source>
        <dbReference type="ARBA" id="ARBA00012438"/>
    </source>
</evidence>
<dbReference type="PIRSF" id="PIRSF037347">
    <property type="entry name" value="STHK_CHASE2_PAS_prd"/>
    <property type="match status" value="1"/>
</dbReference>
<dbReference type="SUPFAM" id="SSF55785">
    <property type="entry name" value="PYP-like sensor domain (PAS domain)"/>
    <property type="match status" value="1"/>
</dbReference>
<feature type="transmembrane region" description="Helical" evidence="7">
    <location>
        <begin position="344"/>
        <end position="363"/>
    </location>
</feature>
<dbReference type="Gene3D" id="1.10.287.130">
    <property type="match status" value="1"/>
</dbReference>
<comment type="catalytic activity">
    <reaction evidence="1">
        <text>ATP + protein L-histidine = ADP + protein N-phospho-L-histidine.</text>
        <dbReference type="EC" id="2.7.13.3"/>
    </reaction>
</comment>
<dbReference type="Gene3D" id="3.30.450.20">
    <property type="entry name" value="PAS domain"/>
    <property type="match status" value="1"/>
</dbReference>
<organism evidence="10 11">
    <name type="scientific">Bordetella trematum</name>
    <dbReference type="NCBI Taxonomy" id="123899"/>
    <lineage>
        <taxon>Bacteria</taxon>
        <taxon>Pseudomonadati</taxon>
        <taxon>Pseudomonadota</taxon>
        <taxon>Betaproteobacteria</taxon>
        <taxon>Burkholderiales</taxon>
        <taxon>Alcaligenaceae</taxon>
        <taxon>Bordetella</taxon>
    </lineage>
</organism>
<dbReference type="KEGG" id="btrm:SAMEA390648701244"/>
<feature type="transmembrane region" description="Helical" evidence="7">
    <location>
        <begin position="318"/>
        <end position="338"/>
    </location>
</feature>
<dbReference type="InterPro" id="IPR003661">
    <property type="entry name" value="HisK_dim/P_dom"/>
</dbReference>
<evidence type="ECO:0000313" key="11">
    <source>
        <dbReference type="Proteomes" id="UP000076825"/>
    </source>
</evidence>
<dbReference type="GO" id="GO:0000155">
    <property type="term" value="F:phosphorelay sensor kinase activity"/>
    <property type="evidence" value="ECO:0007669"/>
    <property type="project" value="InterPro"/>
</dbReference>
<keyword evidence="11" id="KW-1185">Reference proteome</keyword>
<comment type="subcellular location">
    <subcellularLocation>
        <location evidence="2">Cell inner membrane</location>
        <topology evidence="2">Multi-pass membrane protein</topology>
    </subcellularLocation>
</comment>
<protein>
    <recommendedName>
        <fullName evidence="3">histidine kinase</fullName>
        <ecNumber evidence="3">2.7.13.3</ecNumber>
    </recommendedName>
</protein>
<dbReference type="SUPFAM" id="SSF47384">
    <property type="entry name" value="Homodimeric domain of signal transducing histidine kinase"/>
    <property type="match status" value="1"/>
</dbReference>
<dbReference type="AlphaFoldDB" id="A0A157PUL6"/>
<dbReference type="EC" id="2.7.13.3" evidence="3"/>
<dbReference type="CDD" id="cd00082">
    <property type="entry name" value="HisKA"/>
    <property type="match status" value="1"/>
</dbReference>
<dbReference type="GeneID" id="56591464"/>
<dbReference type="SMART" id="SM00387">
    <property type="entry name" value="HATPase_c"/>
    <property type="match status" value="1"/>
</dbReference>
<keyword evidence="7" id="KW-0812">Transmembrane</keyword>
<evidence type="ECO:0000256" key="1">
    <source>
        <dbReference type="ARBA" id="ARBA00000085"/>
    </source>
</evidence>
<keyword evidence="7" id="KW-0472">Membrane</keyword>
<dbReference type="PRINTS" id="PR00344">
    <property type="entry name" value="BCTRLSENSOR"/>
</dbReference>
<dbReference type="InterPro" id="IPR005467">
    <property type="entry name" value="His_kinase_dom"/>
</dbReference>
<dbReference type="EMBL" id="LT546645">
    <property type="protein sequence ID" value="SAI68418.1"/>
    <property type="molecule type" value="Genomic_DNA"/>
</dbReference>
<keyword evidence="5 10" id="KW-0808">Transferase</keyword>
<keyword evidence="7" id="KW-1133">Transmembrane helix</keyword>
<dbReference type="Pfam" id="PF02518">
    <property type="entry name" value="HATPase_c"/>
    <property type="match status" value="1"/>
</dbReference>
<dbReference type="Pfam" id="PF05226">
    <property type="entry name" value="CHASE2"/>
    <property type="match status" value="1"/>
</dbReference>
<evidence type="ECO:0000256" key="7">
    <source>
        <dbReference type="SAM" id="Phobius"/>
    </source>
</evidence>
<dbReference type="InterPro" id="IPR036890">
    <property type="entry name" value="HATPase_C_sf"/>
</dbReference>
<dbReference type="PANTHER" id="PTHR43047">
    <property type="entry name" value="TWO-COMPONENT HISTIDINE PROTEIN KINASE"/>
    <property type="match status" value="1"/>
</dbReference>
<evidence type="ECO:0000259" key="9">
    <source>
        <dbReference type="PROSITE" id="PS50113"/>
    </source>
</evidence>
<dbReference type="GO" id="GO:0009927">
    <property type="term" value="F:histidine phosphotransfer kinase activity"/>
    <property type="evidence" value="ECO:0007669"/>
    <property type="project" value="TreeGrafter"/>
</dbReference>
<dbReference type="OrthoDB" id="9806704at2"/>
<reference evidence="10 11" key="1">
    <citation type="submission" date="2016-04" db="EMBL/GenBank/DDBJ databases">
        <authorList>
            <consortium name="Pathogen Informatics"/>
        </authorList>
    </citation>
    <scope>NUCLEOTIDE SEQUENCE [LARGE SCALE GENOMIC DNA]</scope>
    <source>
        <strain evidence="10 11">H044680328</strain>
    </source>
</reference>
<gene>
    <name evidence="10" type="primary">phoR_2</name>
    <name evidence="10" type="ORF">SAMEA3906487_01244</name>
</gene>
<name>A0A157PUL6_9BORD</name>
<dbReference type="InterPro" id="IPR017181">
    <property type="entry name" value="Sig_transdc_His_kin_CHASE2"/>
</dbReference>
<accession>A0A157PUL6</accession>
<dbReference type="CDD" id="cd00075">
    <property type="entry name" value="HATPase"/>
    <property type="match status" value="1"/>
</dbReference>
<dbReference type="eggNOG" id="COG5002">
    <property type="taxonomic scope" value="Bacteria"/>
</dbReference>
<evidence type="ECO:0000256" key="4">
    <source>
        <dbReference type="ARBA" id="ARBA00022553"/>
    </source>
</evidence>
<proteinExistence type="predicted"/>
<dbReference type="SUPFAM" id="SSF55874">
    <property type="entry name" value="ATPase domain of HSP90 chaperone/DNA topoisomerase II/histidine kinase"/>
    <property type="match status" value="1"/>
</dbReference>
<dbReference type="STRING" id="123899.SAMEA3906487_01244"/>
<dbReference type="PATRIC" id="fig|123899.6.peg.1218"/>
<dbReference type="PANTHER" id="PTHR43047:SF72">
    <property type="entry name" value="OSMOSENSING HISTIDINE PROTEIN KINASE SLN1"/>
    <property type="match status" value="1"/>
</dbReference>
<evidence type="ECO:0000256" key="5">
    <source>
        <dbReference type="ARBA" id="ARBA00022679"/>
    </source>
</evidence>
<dbReference type="FunFam" id="3.30.565.10:FF:000006">
    <property type="entry name" value="Sensor histidine kinase WalK"/>
    <property type="match status" value="1"/>
</dbReference>
<evidence type="ECO:0000256" key="6">
    <source>
        <dbReference type="ARBA" id="ARBA00022777"/>
    </source>
</evidence>
<dbReference type="PROSITE" id="PS50113">
    <property type="entry name" value="PAC"/>
    <property type="match status" value="1"/>
</dbReference>
<dbReference type="SMART" id="SM01080">
    <property type="entry name" value="CHASE2"/>
    <property type="match status" value="1"/>
</dbReference>
<dbReference type="InterPro" id="IPR036097">
    <property type="entry name" value="HisK_dim/P_sf"/>
</dbReference>
<evidence type="ECO:0000313" key="10">
    <source>
        <dbReference type="EMBL" id="SAI68418.1"/>
    </source>
</evidence>
<dbReference type="InterPro" id="IPR003594">
    <property type="entry name" value="HATPase_dom"/>
</dbReference>
<dbReference type="Gene3D" id="3.30.565.10">
    <property type="entry name" value="Histidine kinase-like ATPase, C-terminal domain"/>
    <property type="match status" value="1"/>
</dbReference>
<feature type="domain" description="Histidine kinase" evidence="8">
    <location>
        <begin position="556"/>
        <end position="769"/>
    </location>
</feature>
<dbReference type="InterPro" id="IPR007890">
    <property type="entry name" value="CHASE2"/>
</dbReference>
<sequence>MASPSAPVQPLSRSGLLLTIMLTALAALLGAFGGASRVDQALYDQTLNLLSRPAQHDIVLVTIDDEGLRKLGRWPWKRQTHAALLKQLREARAVGLDLIFSEPDLTDPAADATLAQAIKEHGRVVLPLILDNLDDTQLAQPPIAPLARAAAALGFINIPVDGDGVVRRGAWQRTAGDSTVQHFALALMRAGGQAGQAQQFAQSDAGRSQATLIPFRGPPGHVTMVPYTEVLEGRIDPAFFRGKYVVVGSWATGLSDSFPTPMSHRANGMAGMEILANMLQAARDDDSLRTATAWENALATALPVLLLCLIMRRGSPRLALTWNVLLLVLIVPGSALMLRLADIWFAPSAALISLMVCYPLWSWRSQETMLRYMDEELVRLRQEHTPLQEPSQPSPRSLLDNHSVEYRLARFRHAMALLRDLRQFLTDGLDGLPDASLVFDQMQGLQFGNRAALQFFSQLKLPAPPTGQAASAVLQALLPQDASAPVLAAMQEAASQPPRSGWSSDIETRTRHGHDVIIKCAPIHAGDGAFAGTILTFSDISDIRQAERQREETLRFISHDMRAPQNAILALVSMQDEAARANQENDTLRRIAQLSRRTLHLVDGFVQLTRAESMKIQMLDLDLADLLREVCDDFWAPAQTRDIVLDVGEPLPVAFIQGDQALLRRAIANLLDNAIKYSPQHSRIRINLQADGESWLMSICDQGPGLSAEDAARVFQPFSRMASAMAADAGGAGLGLAFVRTVAERHHGQAQVRSTLGEGSCFELQLPRA</sequence>
<dbReference type="GO" id="GO:0005886">
    <property type="term" value="C:plasma membrane"/>
    <property type="evidence" value="ECO:0007669"/>
    <property type="project" value="UniProtKB-SubCell"/>
</dbReference>
<dbReference type="InterPro" id="IPR035965">
    <property type="entry name" value="PAS-like_dom_sf"/>
</dbReference>
<dbReference type="PROSITE" id="PS50109">
    <property type="entry name" value="HIS_KIN"/>
    <property type="match status" value="1"/>
</dbReference>
<dbReference type="InterPro" id="IPR000700">
    <property type="entry name" value="PAS-assoc_C"/>
</dbReference>
<dbReference type="Proteomes" id="UP000076825">
    <property type="component" value="Chromosome 1"/>
</dbReference>